<dbReference type="AlphaFoldDB" id="A0A913Z2S1"/>
<dbReference type="InterPro" id="IPR000276">
    <property type="entry name" value="GPCR_Rhodpsn"/>
</dbReference>
<keyword evidence="3 9" id="KW-0812">Transmembrane</keyword>
<feature type="transmembrane region" description="Helical" evidence="9">
    <location>
        <begin position="95"/>
        <end position="119"/>
    </location>
</feature>
<evidence type="ECO:0000313" key="12">
    <source>
        <dbReference type="Proteomes" id="UP000887568"/>
    </source>
</evidence>
<feature type="transmembrane region" description="Helical" evidence="9">
    <location>
        <begin position="139"/>
        <end position="158"/>
    </location>
</feature>
<dbReference type="SUPFAM" id="SSF81321">
    <property type="entry name" value="Family A G protein-coupled receptor-like"/>
    <property type="match status" value="1"/>
</dbReference>
<organism evidence="11 12">
    <name type="scientific">Patiria miniata</name>
    <name type="common">Bat star</name>
    <name type="synonym">Asterina miniata</name>
    <dbReference type="NCBI Taxonomy" id="46514"/>
    <lineage>
        <taxon>Eukaryota</taxon>
        <taxon>Metazoa</taxon>
        <taxon>Echinodermata</taxon>
        <taxon>Eleutherozoa</taxon>
        <taxon>Asterozoa</taxon>
        <taxon>Asteroidea</taxon>
        <taxon>Valvatacea</taxon>
        <taxon>Valvatida</taxon>
        <taxon>Asterinidae</taxon>
        <taxon>Patiria</taxon>
    </lineage>
</organism>
<evidence type="ECO:0000313" key="11">
    <source>
        <dbReference type="EnsemblMetazoa" id="XP_038046007.1"/>
    </source>
</evidence>
<dbReference type="RefSeq" id="XP_038046007.1">
    <property type="nucleotide sequence ID" value="XM_038190079.1"/>
</dbReference>
<dbReference type="GO" id="GO:0005886">
    <property type="term" value="C:plasma membrane"/>
    <property type="evidence" value="ECO:0007669"/>
    <property type="project" value="UniProtKB-SubCell"/>
</dbReference>
<evidence type="ECO:0000256" key="5">
    <source>
        <dbReference type="ARBA" id="ARBA00023040"/>
    </source>
</evidence>
<dbReference type="SMART" id="SM01381">
    <property type="entry name" value="7TM_GPCR_Srsx"/>
    <property type="match status" value="1"/>
</dbReference>
<dbReference type="PANTHER" id="PTHR24228:SF72">
    <property type="entry name" value="G-PROTEIN COUPLED RECEPTORS FAMILY 1 PROFILE DOMAIN-CONTAINING PROTEIN"/>
    <property type="match status" value="1"/>
</dbReference>
<dbReference type="GeneID" id="119720414"/>
<evidence type="ECO:0000256" key="9">
    <source>
        <dbReference type="SAM" id="Phobius"/>
    </source>
</evidence>
<dbReference type="InterPro" id="IPR017452">
    <property type="entry name" value="GPCR_Rhodpsn_7TM"/>
</dbReference>
<keyword evidence="5" id="KW-0297">G-protein coupled receptor</keyword>
<dbReference type="CDD" id="cd00637">
    <property type="entry name" value="7tm_classA_rhodopsin-like"/>
    <property type="match status" value="1"/>
</dbReference>
<dbReference type="Pfam" id="PF00001">
    <property type="entry name" value="7tm_1"/>
    <property type="match status" value="1"/>
</dbReference>
<dbReference type="OrthoDB" id="10044919at2759"/>
<keyword evidence="12" id="KW-1185">Reference proteome</keyword>
<evidence type="ECO:0000256" key="1">
    <source>
        <dbReference type="ARBA" id="ARBA00004651"/>
    </source>
</evidence>
<evidence type="ECO:0000256" key="4">
    <source>
        <dbReference type="ARBA" id="ARBA00022989"/>
    </source>
</evidence>
<dbReference type="Proteomes" id="UP000887568">
    <property type="component" value="Unplaced"/>
</dbReference>
<dbReference type="Gene3D" id="1.20.1070.10">
    <property type="entry name" value="Rhodopsin 7-helix transmembrane proteins"/>
    <property type="match status" value="1"/>
</dbReference>
<dbReference type="PANTHER" id="PTHR24228">
    <property type="entry name" value="B2 BRADYKININ RECEPTOR/ANGIOTENSIN II RECEPTOR"/>
    <property type="match status" value="1"/>
</dbReference>
<feature type="transmembrane region" description="Helical" evidence="9">
    <location>
        <begin position="58"/>
        <end position="83"/>
    </location>
</feature>
<keyword evidence="6 9" id="KW-0472">Membrane</keyword>
<feature type="domain" description="G-protein coupled receptors family 1 profile" evidence="10">
    <location>
        <begin position="74"/>
        <end position="349"/>
    </location>
</feature>
<name>A0A913Z2S1_PATMI</name>
<keyword evidence="7" id="KW-0675">Receptor</keyword>
<dbReference type="EnsemblMetazoa" id="XM_038190079.1">
    <property type="protein sequence ID" value="XP_038046007.1"/>
    <property type="gene ID" value="LOC119720414"/>
</dbReference>
<feature type="transmembrane region" description="Helical" evidence="9">
    <location>
        <begin position="305"/>
        <end position="325"/>
    </location>
</feature>
<reference evidence="11" key="1">
    <citation type="submission" date="2022-11" db="UniProtKB">
        <authorList>
            <consortium name="EnsemblMetazoa"/>
        </authorList>
    </citation>
    <scope>IDENTIFICATION</scope>
</reference>
<keyword evidence="8" id="KW-0807">Transducer</keyword>
<dbReference type="GO" id="GO:0004930">
    <property type="term" value="F:G protein-coupled receptor activity"/>
    <property type="evidence" value="ECO:0007669"/>
    <property type="project" value="UniProtKB-KW"/>
</dbReference>
<keyword evidence="4 9" id="KW-1133">Transmembrane helix</keyword>
<feature type="transmembrane region" description="Helical" evidence="9">
    <location>
        <begin position="331"/>
        <end position="351"/>
    </location>
</feature>
<sequence>MAWHNTTALPLVSDVFDSSNSTVLYNSTTTLPLLAGPFNITNWQDSNSTSQYTYGGRVFVSISVLIISLIGITGNAIVLMAVALSCRLQTITNVFVANLSVADLLMCLCALPNAVIVLIRSSLPPSLENLCLTVAFLSPIAAGVMMFSIAAIAVNRMLLITKHATAYKKIYTACTLIPMVVIIWLAPIMLTTILLATGVGRLSYNINFHMCLDDNENPTSGLYKFLLAGILYPGPLTITLICYGIIYVFLWRHFKKERRVCSSVRILTTTSSPEPNQAEPIFSIATDKLRKERIHKHQIQITKNLFIVSCVCFLLPLPNCVFLMLGLDNLFLYGVIFLFANSAVNPLLYGARHPMFKDIMLCILRHRWADIPEPSRLLKALLSRGK</sequence>
<proteinExistence type="predicted"/>
<evidence type="ECO:0000259" key="10">
    <source>
        <dbReference type="PROSITE" id="PS50262"/>
    </source>
</evidence>
<feature type="transmembrane region" description="Helical" evidence="9">
    <location>
        <begin position="225"/>
        <end position="250"/>
    </location>
</feature>
<evidence type="ECO:0000256" key="2">
    <source>
        <dbReference type="ARBA" id="ARBA00022475"/>
    </source>
</evidence>
<feature type="transmembrane region" description="Helical" evidence="9">
    <location>
        <begin position="170"/>
        <end position="196"/>
    </location>
</feature>
<dbReference type="PROSITE" id="PS50262">
    <property type="entry name" value="G_PROTEIN_RECEP_F1_2"/>
    <property type="match status" value="1"/>
</dbReference>
<evidence type="ECO:0000256" key="6">
    <source>
        <dbReference type="ARBA" id="ARBA00023136"/>
    </source>
</evidence>
<evidence type="ECO:0000256" key="8">
    <source>
        <dbReference type="ARBA" id="ARBA00023224"/>
    </source>
</evidence>
<evidence type="ECO:0000256" key="7">
    <source>
        <dbReference type="ARBA" id="ARBA00023170"/>
    </source>
</evidence>
<accession>A0A913Z2S1</accession>
<protein>
    <recommendedName>
        <fullName evidence="10">G-protein coupled receptors family 1 profile domain-containing protein</fullName>
    </recommendedName>
</protein>
<evidence type="ECO:0000256" key="3">
    <source>
        <dbReference type="ARBA" id="ARBA00022692"/>
    </source>
</evidence>
<comment type="subcellular location">
    <subcellularLocation>
        <location evidence="1">Cell membrane</location>
        <topology evidence="1">Multi-pass membrane protein</topology>
    </subcellularLocation>
</comment>
<keyword evidence="2" id="KW-1003">Cell membrane</keyword>
<dbReference type="PRINTS" id="PR00237">
    <property type="entry name" value="GPCRRHODOPSN"/>
</dbReference>